<dbReference type="SMART" id="SM00421">
    <property type="entry name" value="HTH_LUXR"/>
    <property type="match status" value="1"/>
</dbReference>
<name>A0ABN2XP54_9ACTN</name>
<protein>
    <submittedName>
        <fullName evidence="2">Helix-turn-helix transcriptional regulator</fullName>
    </submittedName>
</protein>
<dbReference type="PANTHER" id="PTHR34293:SF1">
    <property type="entry name" value="HTH-TYPE TRANSCRIPTIONAL REGULATOR TRMBL2"/>
    <property type="match status" value="1"/>
</dbReference>
<dbReference type="SUPFAM" id="SSF56024">
    <property type="entry name" value="Phospholipase D/nuclease"/>
    <property type="match status" value="1"/>
</dbReference>
<dbReference type="RefSeq" id="WP_344289065.1">
    <property type="nucleotide sequence ID" value="NZ_BAAAPF010000028.1"/>
</dbReference>
<dbReference type="SUPFAM" id="SSF46894">
    <property type="entry name" value="C-terminal effector domain of the bipartite response regulators"/>
    <property type="match status" value="1"/>
</dbReference>
<dbReference type="InterPro" id="IPR000792">
    <property type="entry name" value="Tscrpt_reg_LuxR_C"/>
</dbReference>
<keyword evidence="3" id="KW-1185">Reference proteome</keyword>
<evidence type="ECO:0000313" key="3">
    <source>
        <dbReference type="Proteomes" id="UP001500443"/>
    </source>
</evidence>
<reference evidence="2 3" key="1">
    <citation type="journal article" date="2019" name="Int. J. Syst. Evol. Microbiol.">
        <title>The Global Catalogue of Microorganisms (GCM) 10K type strain sequencing project: providing services to taxonomists for standard genome sequencing and annotation.</title>
        <authorList>
            <consortium name="The Broad Institute Genomics Platform"/>
            <consortium name="The Broad Institute Genome Sequencing Center for Infectious Disease"/>
            <person name="Wu L."/>
            <person name="Ma J."/>
        </authorList>
    </citation>
    <scope>NUCLEOTIDE SEQUENCE [LARGE SCALE GENOMIC DNA]</scope>
    <source>
        <strain evidence="2 3">JCM 15481</strain>
    </source>
</reference>
<accession>A0ABN2XP54</accession>
<dbReference type="Proteomes" id="UP001500443">
    <property type="component" value="Unassembled WGS sequence"/>
</dbReference>
<proteinExistence type="predicted"/>
<evidence type="ECO:0000259" key="1">
    <source>
        <dbReference type="SMART" id="SM00421"/>
    </source>
</evidence>
<dbReference type="EMBL" id="BAAAPF010000028">
    <property type="protein sequence ID" value="GAA2115610.1"/>
    <property type="molecule type" value="Genomic_DNA"/>
</dbReference>
<dbReference type="InterPro" id="IPR036388">
    <property type="entry name" value="WH-like_DNA-bd_sf"/>
</dbReference>
<sequence length="321" mass="35732">MAHPHHSTGLCAPGRKLYASALRSGRISQEATATAPCLLDLNLLRPEPGDTPWLVPAPPTQALAELVEPLERELGEYRLFAATIADTVEQLTTVGPDDPTATAFTVWQGKDRIDAALARAVEDCAQEFLAIQPAGGRTNWTPAMMRTSTRRVRQMSERGVLQRTLYNHTYRHHPAMLAYLDELSGTGLEVRTLEETSERLLIIDRQVAFIPAQPDRETAMEIRHPGLVWFLLAVFERFWELGVPWEHRLPDHDAPEGITSVQRSIARLLVEGHLDEAIARRLGMNVRTCRAHIAKLSTALGSDSRTQLGYLISRSGLLDES</sequence>
<dbReference type="InterPro" id="IPR016032">
    <property type="entry name" value="Sig_transdc_resp-reg_C-effctor"/>
</dbReference>
<comment type="caution">
    <text evidence="2">The sequence shown here is derived from an EMBL/GenBank/DDBJ whole genome shotgun (WGS) entry which is preliminary data.</text>
</comment>
<dbReference type="Gene3D" id="1.10.10.10">
    <property type="entry name" value="Winged helix-like DNA-binding domain superfamily/Winged helix DNA-binding domain"/>
    <property type="match status" value="1"/>
</dbReference>
<dbReference type="PANTHER" id="PTHR34293">
    <property type="entry name" value="HTH-TYPE TRANSCRIPTIONAL REGULATOR TRMBL2"/>
    <property type="match status" value="1"/>
</dbReference>
<feature type="domain" description="HTH luxR-type" evidence="1">
    <location>
        <begin position="255"/>
        <end position="312"/>
    </location>
</feature>
<evidence type="ECO:0000313" key="2">
    <source>
        <dbReference type="EMBL" id="GAA2115610.1"/>
    </source>
</evidence>
<organism evidence="2 3">
    <name type="scientific">Streptomyces synnematoformans</name>
    <dbReference type="NCBI Taxonomy" id="415721"/>
    <lineage>
        <taxon>Bacteria</taxon>
        <taxon>Bacillati</taxon>
        <taxon>Actinomycetota</taxon>
        <taxon>Actinomycetes</taxon>
        <taxon>Kitasatosporales</taxon>
        <taxon>Streptomycetaceae</taxon>
        <taxon>Streptomyces</taxon>
    </lineage>
</organism>
<dbReference type="InterPro" id="IPR051797">
    <property type="entry name" value="TrmB-like"/>
</dbReference>
<gene>
    <name evidence="2" type="ORF">GCM10009802_15650</name>
</gene>